<dbReference type="OrthoDB" id="9763894at2"/>
<dbReference type="EMBL" id="CP046457">
    <property type="protein sequence ID" value="QGT98767.1"/>
    <property type="molecule type" value="Genomic_DNA"/>
</dbReference>
<evidence type="ECO:0000256" key="7">
    <source>
        <dbReference type="ARBA" id="ARBA00023014"/>
    </source>
</evidence>
<evidence type="ECO:0000256" key="6">
    <source>
        <dbReference type="ARBA" id="ARBA00023004"/>
    </source>
</evidence>
<keyword evidence="4" id="KW-0479">Metal-binding</keyword>
<dbReference type="InterPro" id="IPR013983">
    <property type="entry name" value="Ald_Fedxn_OxRdtase_N"/>
</dbReference>
<dbReference type="InterPro" id="IPR036503">
    <property type="entry name" value="Ald_Fedxn_OxRdtase_N_sf"/>
</dbReference>
<dbReference type="InterPro" id="IPR013984">
    <property type="entry name" value="Ald_Fedxn_OxRdtase_dom2"/>
</dbReference>
<dbReference type="Pfam" id="PF01314">
    <property type="entry name" value="AFOR_C"/>
    <property type="match status" value="1"/>
</dbReference>
<dbReference type="RefSeq" id="WP_156202728.1">
    <property type="nucleotide sequence ID" value="NZ_CP046457.1"/>
</dbReference>
<comment type="similarity">
    <text evidence="2">Belongs to the AOR/FOR family.</text>
</comment>
<dbReference type="AlphaFoldDB" id="A0A6I6D839"/>
<evidence type="ECO:0000313" key="10">
    <source>
        <dbReference type="EMBL" id="QGT98767.1"/>
    </source>
</evidence>
<reference evidence="11" key="1">
    <citation type="journal article" date="2019" name="Microbiology">
        <title>Complete Genome Sequence of an Uncultured Bacterium of the Candidate Phylum Bipolaricaulota.</title>
        <authorList>
            <person name="Kadnikov V.V."/>
            <person name="Mardanov A.V."/>
            <person name="Beletsky A.V."/>
            <person name="Frank Y.A."/>
            <person name="Karnachuk O.V."/>
            <person name="Ravin N.V."/>
        </authorList>
    </citation>
    <scope>NUCLEOTIDE SEQUENCE [LARGE SCALE GENOMIC DNA]</scope>
</reference>
<evidence type="ECO:0000256" key="1">
    <source>
        <dbReference type="ARBA" id="ARBA00001966"/>
    </source>
</evidence>
<dbReference type="Pfam" id="PF02730">
    <property type="entry name" value="AFOR_N"/>
    <property type="match status" value="1"/>
</dbReference>
<gene>
    <name evidence="10" type="ORF">SYNTR_0174</name>
</gene>
<dbReference type="GO" id="GO:0046872">
    <property type="term" value="F:metal ion binding"/>
    <property type="evidence" value="ECO:0007669"/>
    <property type="project" value="UniProtKB-KW"/>
</dbReference>
<dbReference type="PANTHER" id="PTHR30038">
    <property type="entry name" value="ALDEHYDE FERREDOXIN OXIDOREDUCTASE"/>
    <property type="match status" value="1"/>
</dbReference>
<dbReference type="InterPro" id="IPR036021">
    <property type="entry name" value="Tungsten_al_ferr_oxy-like_C"/>
</dbReference>
<dbReference type="Gene3D" id="1.10.569.10">
    <property type="entry name" value="Aldehyde Ferredoxin Oxidoreductase Protein, subunit A, domain 2"/>
    <property type="match status" value="1"/>
</dbReference>
<proteinExistence type="inferred from homology"/>
<dbReference type="KEGG" id="salq:SYNTR_0174"/>
<dbReference type="InterPro" id="IPR013985">
    <property type="entry name" value="Ald_Fedxn_OxRdtase_dom3"/>
</dbReference>
<dbReference type="GO" id="GO:0051539">
    <property type="term" value="F:4 iron, 4 sulfur cluster binding"/>
    <property type="evidence" value="ECO:0007669"/>
    <property type="project" value="UniProtKB-KW"/>
</dbReference>
<evidence type="ECO:0000256" key="5">
    <source>
        <dbReference type="ARBA" id="ARBA00023002"/>
    </source>
</evidence>
<sequence>MQTIKIIEINLSTHNSKVYYLNQEQSKRTLGGMGVNAELIYERLKNKAVDPLGPENILVFSAGTLTGTGFPTGSRTEASAKSPLTGRFGTSNSGFFFGGNLKRAGYDTIVLTGQSDQPVYLVLSEQDVQFKDATKLWGIDAWECTELLETEYPKSSIATIGNAGENLVRYASIQNGRNDAWGRTGLGAVMGSKNLKAIIVNSNKKVSTADPDKYKNICKTARQMVRNSPFHKPFKQFGTLGASAAYGKFGALPTRNFSGQTIPEWAEKYGKNLLELYSRSHMTCESCWIACGHMVDINKGKYQGDQLKALEITPTITFCAQCSLSAEASFKATELCQRFGMDMVSAGSTVAMAFNLYEDGKLSKEEIGYSLQWGDEEAFIQLLTDIALGNGIGKILAKGSAEAEKLLNSDGYAMQIKNLEIPMIDPRGRWSTYSFGMLSNIRGGDHLRCRNPFENLRFNLTSSDMLWEAFKFPVEYYEQADIVPASLKKEIIDLENSRVNIPKMGKWSEDLITVFNSLGICIRPPILNAMGPTFLAEAYSVATGIDMSPIELMQSGERTWNLIKLYNLAEGEHPDDSKFPKKFFIPADGVKDLDESTVEAALKSYYAIRGWDEQGVPQQDKLSSLNI</sequence>
<accession>A0A6I6D839</accession>
<evidence type="ECO:0000256" key="2">
    <source>
        <dbReference type="ARBA" id="ARBA00011032"/>
    </source>
</evidence>
<name>A0A6I6D839_9FIRM</name>
<evidence type="ECO:0000313" key="11">
    <source>
        <dbReference type="Proteomes" id="UP000426444"/>
    </source>
</evidence>
<keyword evidence="5 10" id="KW-0560">Oxidoreductase</keyword>
<evidence type="ECO:0000256" key="3">
    <source>
        <dbReference type="ARBA" id="ARBA00022485"/>
    </source>
</evidence>
<dbReference type="Proteomes" id="UP000426444">
    <property type="component" value="Chromosome"/>
</dbReference>
<organism evidence="10 11">
    <name type="scientific">Candidatus Syntrophocurvum alkaliphilum</name>
    <dbReference type="NCBI Taxonomy" id="2293317"/>
    <lineage>
        <taxon>Bacteria</taxon>
        <taxon>Bacillati</taxon>
        <taxon>Bacillota</taxon>
        <taxon>Clostridia</taxon>
        <taxon>Eubacteriales</taxon>
        <taxon>Syntrophomonadaceae</taxon>
        <taxon>Candidatus Syntrophocurvum</taxon>
    </lineage>
</organism>
<protein>
    <submittedName>
        <fullName evidence="10">Tungsten-containing aldehyde:ferredoxin oxidoreductase</fullName>
        <ecNumber evidence="10">1.2.7.5</ecNumber>
    </submittedName>
</protein>
<keyword evidence="6" id="KW-0408">Iron</keyword>
<dbReference type="Gene3D" id="3.60.9.10">
    <property type="entry name" value="Aldehyde ferredoxin oxidoreductase, N-terminal domain"/>
    <property type="match status" value="1"/>
</dbReference>
<feature type="domain" description="Aldehyde ferredoxin oxidoreductase N-terminal" evidence="9">
    <location>
        <begin position="5"/>
        <end position="204"/>
    </location>
</feature>
<dbReference type="EC" id="1.2.7.5" evidence="10"/>
<dbReference type="InterPro" id="IPR001203">
    <property type="entry name" value="OxRdtase_Ald_Fedxn_C"/>
</dbReference>
<keyword evidence="11" id="KW-1185">Reference proteome</keyword>
<dbReference type="SMART" id="SM00790">
    <property type="entry name" value="AFOR_N"/>
    <property type="match status" value="1"/>
</dbReference>
<comment type="cofactor">
    <cofactor evidence="1">
        <name>[4Fe-4S] cluster</name>
        <dbReference type="ChEBI" id="CHEBI:49883"/>
    </cofactor>
</comment>
<evidence type="ECO:0000256" key="4">
    <source>
        <dbReference type="ARBA" id="ARBA00022723"/>
    </source>
</evidence>
<dbReference type="PANTHER" id="PTHR30038:SF7">
    <property type="entry name" value="TUNGSTEN-CONTAINING GLYCERALDEHYDE-3-PHOSPHATE:FERREDOXIN OXIDOREDUCTASE"/>
    <property type="match status" value="1"/>
</dbReference>
<comment type="cofactor">
    <cofactor evidence="8">
        <name>tungstopterin</name>
        <dbReference type="ChEBI" id="CHEBI:30402"/>
    </cofactor>
</comment>
<dbReference type="SUPFAM" id="SSF48310">
    <property type="entry name" value="Aldehyde ferredoxin oxidoreductase, C-terminal domains"/>
    <property type="match status" value="1"/>
</dbReference>
<dbReference type="SUPFAM" id="SSF56228">
    <property type="entry name" value="Aldehyde ferredoxin oxidoreductase, N-terminal domain"/>
    <property type="match status" value="1"/>
</dbReference>
<dbReference type="GO" id="GO:0033726">
    <property type="term" value="F:aldehyde ferredoxin oxidoreductase activity"/>
    <property type="evidence" value="ECO:0007669"/>
    <property type="project" value="UniProtKB-EC"/>
</dbReference>
<dbReference type="Gene3D" id="1.10.599.10">
    <property type="entry name" value="Aldehyde Ferredoxin Oxidoreductase Protein, subunit A, domain 3"/>
    <property type="match status" value="1"/>
</dbReference>
<dbReference type="GO" id="GO:0009055">
    <property type="term" value="F:electron transfer activity"/>
    <property type="evidence" value="ECO:0007669"/>
    <property type="project" value="InterPro"/>
</dbReference>
<evidence type="ECO:0000256" key="8">
    <source>
        <dbReference type="ARBA" id="ARBA00049934"/>
    </source>
</evidence>
<evidence type="ECO:0000259" key="9">
    <source>
        <dbReference type="SMART" id="SM00790"/>
    </source>
</evidence>
<dbReference type="InterPro" id="IPR051919">
    <property type="entry name" value="W-dependent_AOR"/>
</dbReference>
<keyword evidence="7" id="KW-0411">Iron-sulfur</keyword>
<keyword evidence="3" id="KW-0004">4Fe-4S</keyword>